<name>A0A316TXS9_9BACT</name>
<evidence type="ECO:0000259" key="3">
    <source>
        <dbReference type="PROSITE" id="PS01031"/>
    </source>
</evidence>
<dbReference type="InterPro" id="IPR031107">
    <property type="entry name" value="Small_HSP"/>
</dbReference>
<evidence type="ECO:0000313" key="5">
    <source>
        <dbReference type="Proteomes" id="UP000245533"/>
    </source>
</evidence>
<dbReference type="PANTHER" id="PTHR11527">
    <property type="entry name" value="HEAT-SHOCK PROTEIN 20 FAMILY MEMBER"/>
    <property type="match status" value="1"/>
</dbReference>
<dbReference type="Pfam" id="PF00011">
    <property type="entry name" value="HSP20"/>
    <property type="match status" value="1"/>
</dbReference>
<dbReference type="RefSeq" id="WP_109643764.1">
    <property type="nucleotide sequence ID" value="NZ_QGGB01000001.1"/>
</dbReference>
<sequence>MSNFSIDLEKQLSKLGKDIQQFVERTVPGQADSSYFNPSSDVIESEDMYTILLDLPGMSKKEVKITLKHHVLTVSGERELYLEDGETLVRHERKQGAFSKAFAVPEQVDESSVSASFSNGVLKITLKKTGMEDDSEATSIPIK</sequence>
<evidence type="ECO:0000256" key="1">
    <source>
        <dbReference type="PROSITE-ProRule" id="PRU00285"/>
    </source>
</evidence>
<accession>A0A316TXS9</accession>
<dbReference type="AlphaFoldDB" id="A0A316TXS9"/>
<proteinExistence type="inferred from homology"/>
<dbReference type="InterPro" id="IPR002068">
    <property type="entry name" value="A-crystallin/Hsp20_dom"/>
</dbReference>
<dbReference type="OrthoDB" id="9811615at2"/>
<dbReference type="EMBL" id="QGGB01000001">
    <property type="protein sequence ID" value="PWN08145.1"/>
    <property type="molecule type" value="Genomic_DNA"/>
</dbReference>
<dbReference type="Gene3D" id="2.60.40.790">
    <property type="match status" value="1"/>
</dbReference>
<gene>
    <name evidence="4" type="ORF">DDZ15_00480</name>
</gene>
<comment type="similarity">
    <text evidence="1 2">Belongs to the small heat shock protein (HSP20) family.</text>
</comment>
<dbReference type="PROSITE" id="PS01031">
    <property type="entry name" value="SHSP"/>
    <property type="match status" value="1"/>
</dbReference>
<reference evidence="4 5" key="1">
    <citation type="submission" date="2018-05" db="EMBL/GenBank/DDBJ databases">
        <title>Rhodohalobacter halophilus gen. nov., sp. nov., a moderately halophilic member of the family Balneolaceae.</title>
        <authorList>
            <person name="Liu Z.-W."/>
        </authorList>
    </citation>
    <scope>NUCLEOTIDE SEQUENCE [LARGE SCALE GENOMIC DNA]</scope>
    <source>
        <strain evidence="4 5">8A47</strain>
    </source>
</reference>
<evidence type="ECO:0000313" key="4">
    <source>
        <dbReference type="EMBL" id="PWN08145.1"/>
    </source>
</evidence>
<keyword evidence="5" id="KW-1185">Reference proteome</keyword>
<dbReference type="Proteomes" id="UP000245533">
    <property type="component" value="Unassembled WGS sequence"/>
</dbReference>
<organism evidence="4 5">
    <name type="scientific">Rhodohalobacter mucosus</name>
    <dbReference type="NCBI Taxonomy" id="2079485"/>
    <lineage>
        <taxon>Bacteria</taxon>
        <taxon>Pseudomonadati</taxon>
        <taxon>Balneolota</taxon>
        <taxon>Balneolia</taxon>
        <taxon>Balneolales</taxon>
        <taxon>Balneolaceae</taxon>
        <taxon>Rhodohalobacter</taxon>
    </lineage>
</organism>
<dbReference type="InterPro" id="IPR008978">
    <property type="entry name" value="HSP20-like_chaperone"/>
</dbReference>
<comment type="caution">
    <text evidence="4">The sequence shown here is derived from an EMBL/GenBank/DDBJ whole genome shotgun (WGS) entry which is preliminary data.</text>
</comment>
<evidence type="ECO:0000256" key="2">
    <source>
        <dbReference type="RuleBase" id="RU003616"/>
    </source>
</evidence>
<dbReference type="SUPFAM" id="SSF49764">
    <property type="entry name" value="HSP20-like chaperones"/>
    <property type="match status" value="1"/>
</dbReference>
<feature type="domain" description="SHSP" evidence="3">
    <location>
        <begin position="30"/>
        <end position="143"/>
    </location>
</feature>
<protein>
    <submittedName>
        <fullName evidence="4">Hsp20/alpha crystallin family protein</fullName>
    </submittedName>
</protein>
<dbReference type="CDD" id="cd06464">
    <property type="entry name" value="ACD_sHsps-like"/>
    <property type="match status" value="1"/>
</dbReference>